<evidence type="ECO:0000313" key="2">
    <source>
        <dbReference type="EMBL" id="CAA9480243.1"/>
    </source>
</evidence>
<dbReference type="AlphaFoldDB" id="A0A6J4RRB6"/>
<feature type="compositionally biased region" description="Basic residues" evidence="1">
    <location>
        <begin position="124"/>
        <end position="135"/>
    </location>
</feature>
<dbReference type="EMBL" id="CADCVJ010000165">
    <property type="protein sequence ID" value="CAA9480243.1"/>
    <property type="molecule type" value="Genomic_DNA"/>
</dbReference>
<feature type="region of interest" description="Disordered" evidence="1">
    <location>
        <begin position="1"/>
        <end position="159"/>
    </location>
</feature>
<feature type="compositionally biased region" description="Basic residues" evidence="1">
    <location>
        <begin position="71"/>
        <end position="90"/>
    </location>
</feature>
<feature type="non-terminal residue" evidence="2">
    <location>
        <position position="1"/>
    </location>
</feature>
<proteinExistence type="predicted"/>
<feature type="compositionally biased region" description="Low complexity" evidence="1">
    <location>
        <begin position="113"/>
        <end position="123"/>
    </location>
</feature>
<organism evidence="2">
    <name type="scientific">uncultured Solirubrobacteraceae bacterium</name>
    <dbReference type="NCBI Taxonomy" id="1162706"/>
    <lineage>
        <taxon>Bacteria</taxon>
        <taxon>Bacillati</taxon>
        <taxon>Actinomycetota</taxon>
        <taxon>Thermoleophilia</taxon>
        <taxon>Solirubrobacterales</taxon>
        <taxon>Solirubrobacteraceae</taxon>
        <taxon>environmental samples</taxon>
    </lineage>
</organism>
<feature type="compositionally biased region" description="Basic and acidic residues" evidence="1">
    <location>
        <begin position="235"/>
        <end position="255"/>
    </location>
</feature>
<sequence>EPRTHRSADVRPSAALSGAAAAGSGDRGGDDPPRRSRRGLLPRLRPARGPRSPDHRSRQRHRPCGGDRLRPRGRRRAGVLPRRARGRRRDRAPGGGLRAARDRRGRRHRRRGPLPAAGAACGRRAGRPRLPRQQRRLPADARLHRGASQRGDRAHLPHQHPLDVLALQGRRRPHEAGLDDHQHELHPGLSARSHAAALLDDQGRDRHLHQGARAGADAQGHPRELGRSRAGVDAADPHVDAAGEDGAVRSRHADPAGRAAGRARAPVRLPGLRRVALRLRRDPRGHRRRGHRL</sequence>
<feature type="region of interest" description="Disordered" evidence="1">
    <location>
        <begin position="207"/>
        <end position="271"/>
    </location>
</feature>
<feature type="compositionally biased region" description="Basic residues" evidence="1">
    <location>
        <begin position="35"/>
        <end position="48"/>
    </location>
</feature>
<feature type="non-terminal residue" evidence="2">
    <location>
        <position position="293"/>
    </location>
</feature>
<protein>
    <submittedName>
        <fullName evidence="2">Dehydrogenases with different specificities (Related to short-chain alcohol dehydrogenases)</fullName>
    </submittedName>
</protein>
<feature type="compositionally biased region" description="Basic residues" evidence="1">
    <location>
        <begin position="101"/>
        <end position="112"/>
    </location>
</feature>
<name>A0A6J4RRB6_9ACTN</name>
<evidence type="ECO:0000256" key="1">
    <source>
        <dbReference type="SAM" id="MobiDB-lite"/>
    </source>
</evidence>
<reference evidence="2" key="1">
    <citation type="submission" date="2020-02" db="EMBL/GenBank/DDBJ databases">
        <authorList>
            <person name="Meier V. D."/>
        </authorList>
    </citation>
    <scope>NUCLEOTIDE SEQUENCE</scope>
    <source>
        <strain evidence="2">AVDCRST_MAG38</strain>
    </source>
</reference>
<feature type="compositionally biased region" description="Low complexity" evidence="1">
    <location>
        <begin position="11"/>
        <end position="24"/>
    </location>
</feature>
<accession>A0A6J4RRB6</accession>
<gene>
    <name evidence="2" type="ORF">AVDCRST_MAG38-1972</name>
</gene>
<feature type="compositionally biased region" description="Low complexity" evidence="1">
    <location>
        <begin position="256"/>
        <end position="271"/>
    </location>
</feature>